<evidence type="ECO:0000313" key="3">
    <source>
        <dbReference type="Proteomes" id="UP000621670"/>
    </source>
</evidence>
<name>A0ABR7JBM8_9FLAO</name>
<evidence type="ECO:0000313" key="2">
    <source>
        <dbReference type="EMBL" id="MBC5861873.1"/>
    </source>
</evidence>
<keyword evidence="1" id="KW-0812">Transmembrane</keyword>
<dbReference type="RefSeq" id="WP_166132542.1">
    <property type="nucleotide sequence ID" value="NZ_JAAOBY010000001.1"/>
</dbReference>
<protein>
    <submittedName>
        <fullName evidence="2">DUF3667 domain-containing protein</fullName>
    </submittedName>
</protein>
<comment type="caution">
    <text evidence="2">The sequence shown here is derived from an EMBL/GenBank/DDBJ whole genome shotgun (WGS) entry which is preliminary data.</text>
</comment>
<feature type="transmembrane region" description="Helical" evidence="1">
    <location>
        <begin position="76"/>
        <end position="94"/>
    </location>
</feature>
<accession>A0ABR7JBM8</accession>
<proteinExistence type="predicted"/>
<gene>
    <name evidence="2" type="ORF">H8R26_00425</name>
</gene>
<evidence type="ECO:0000256" key="1">
    <source>
        <dbReference type="SAM" id="Phobius"/>
    </source>
</evidence>
<feature type="transmembrane region" description="Helical" evidence="1">
    <location>
        <begin position="212"/>
        <end position="234"/>
    </location>
</feature>
<keyword evidence="1" id="KW-1133">Transmembrane helix</keyword>
<dbReference type="Proteomes" id="UP000621670">
    <property type="component" value="Unassembled WGS sequence"/>
</dbReference>
<dbReference type="InterPro" id="IPR022134">
    <property type="entry name" value="DUF3667"/>
</dbReference>
<organism evidence="2 3">
    <name type="scientific">Flavobacterium turcicum</name>
    <dbReference type="NCBI Taxonomy" id="2764718"/>
    <lineage>
        <taxon>Bacteria</taxon>
        <taxon>Pseudomonadati</taxon>
        <taxon>Bacteroidota</taxon>
        <taxon>Flavobacteriia</taxon>
        <taxon>Flavobacteriales</taxon>
        <taxon>Flavobacteriaceae</taxon>
        <taxon>Flavobacterium</taxon>
    </lineage>
</organism>
<keyword evidence="3" id="KW-1185">Reference proteome</keyword>
<keyword evidence="1" id="KW-0472">Membrane</keyword>
<sequence>MQHHLCKNCDRTFEGQFCSHCGQKSSVSELNMHDLIHEFWHSITHTDKGILKLVKDLFLYPKKVYHGYFAGQRKTYFSPVTFFLITATLLLIIGDKIYDYEDAVHLADNPFGYNEFGRTVFEATKFRTLFTIPCAVLVTWLLFRKRFNLAKNVVFWIYFNALLFTIDLIVSPLYFPFILHKATIELYVLFISYAFLFWHVLVVFTNKKWTDYLLSFLVVNCFHIINYVTIYLLLFGTNVFKQTKTNNVFEFLIHLYKF</sequence>
<feature type="transmembrane region" description="Helical" evidence="1">
    <location>
        <begin position="187"/>
        <end position="205"/>
    </location>
</feature>
<feature type="transmembrane region" description="Helical" evidence="1">
    <location>
        <begin position="126"/>
        <end position="143"/>
    </location>
</feature>
<dbReference type="EMBL" id="JACRUM010000001">
    <property type="protein sequence ID" value="MBC5861873.1"/>
    <property type="molecule type" value="Genomic_DNA"/>
</dbReference>
<dbReference type="Pfam" id="PF12412">
    <property type="entry name" value="DUF3667"/>
    <property type="match status" value="1"/>
</dbReference>
<reference evidence="2 3" key="1">
    <citation type="submission" date="2020-08" db="EMBL/GenBank/DDBJ databases">
        <title>Description of novel Flavobacterium F-400 isolate.</title>
        <authorList>
            <person name="Saticioglu I."/>
            <person name="Duman M."/>
            <person name="Altun S."/>
        </authorList>
    </citation>
    <scope>NUCLEOTIDE SEQUENCE [LARGE SCALE GENOMIC DNA]</scope>
    <source>
        <strain evidence="2 3">F-400</strain>
    </source>
</reference>
<feature type="transmembrane region" description="Helical" evidence="1">
    <location>
        <begin position="155"/>
        <end position="175"/>
    </location>
</feature>